<evidence type="ECO:0000256" key="2">
    <source>
        <dbReference type="ARBA" id="ARBA00023274"/>
    </source>
</evidence>
<dbReference type="HAMAP" id="MF_00385">
    <property type="entry name" value="Ribosomal_bS16"/>
    <property type="match status" value="1"/>
</dbReference>
<dbReference type="STRING" id="1798406.A3A04_01725"/>
<evidence type="ECO:0000313" key="4">
    <source>
        <dbReference type="EMBL" id="OGY65493.1"/>
    </source>
</evidence>
<dbReference type="GO" id="GO:0006412">
    <property type="term" value="P:translation"/>
    <property type="evidence" value="ECO:0007669"/>
    <property type="project" value="UniProtKB-UniRule"/>
</dbReference>
<reference evidence="4 5" key="1">
    <citation type="journal article" date="2016" name="Nat. Commun.">
        <title>Thousands of microbial genomes shed light on interconnected biogeochemical processes in an aquifer system.</title>
        <authorList>
            <person name="Anantharaman K."/>
            <person name="Brown C.T."/>
            <person name="Hug L.A."/>
            <person name="Sharon I."/>
            <person name="Castelle C.J."/>
            <person name="Probst A.J."/>
            <person name="Thomas B.C."/>
            <person name="Singh A."/>
            <person name="Wilkins M.J."/>
            <person name="Karaoz U."/>
            <person name="Brodie E.L."/>
            <person name="Williams K.H."/>
            <person name="Hubbard S.S."/>
            <person name="Banfield J.F."/>
        </authorList>
    </citation>
    <scope>NUCLEOTIDE SEQUENCE [LARGE SCALE GENOMIC DNA]</scope>
</reference>
<dbReference type="NCBIfam" id="TIGR00002">
    <property type="entry name" value="S16"/>
    <property type="match status" value="1"/>
</dbReference>
<name>A0A1G1ZLH3_9BACT</name>
<dbReference type="GO" id="GO:0003735">
    <property type="term" value="F:structural constituent of ribosome"/>
    <property type="evidence" value="ECO:0007669"/>
    <property type="project" value="InterPro"/>
</dbReference>
<keyword evidence="2 3" id="KW-0687">Ribonucleoprotein</keyword>
<sequence>MLAIKFKKIGKKHQATFRLVVIPRRSKLNGRFVEDIGWYNPHSKKSEIDVARVKYWIGVGAQTTPTVHNLLVSQKIVEGKKIPVHVLKPKKTKEKA</sequence>
<dbReference type="AlphaFoldDB" id="A0A1G1ZLH3"/>
<dbReference type="SUPFAM" id="SSF54565">
    <property type="entry name" value="Ribosomal protein S16"/>
    <property type="match status" value="1"/>
</dbReference>
<comment type="similarity">
    <text evidence="3">Belongs to the bacterial ribosomal protein bS16 family.</text>
</comment>
<dbReference type="PANTHER" id="PTHR12919:SF20">
    <property type="entry name" value="SMALL RIBOSOMAL SUBUNIT PROTEIN BS16M"/>
    <property type="match status" value="1"/>
</dbReference>
<comment type="caution">
    <text evidence="4">The sequence shown here is derived from an EMBL/GenBank/DDBJ whole genome shotgun (WGS) entry which is preliminary data.</text>
</comment>
<dbReference type="EMBL" id="MHJI01000015">
    <property type="protein sequence ID" value="OGY65493.1"/>
    <property type="molecule type" value="Genomic_DNA"/>
</dbReference>
<dbReference type="Pfam" id="PF00886">
    <property type="entry name" value="Ribosomal_S16"/>
    <property type="match status" value="1"/>
</dbReference>
<dbReference type="InterPro" id="IPR000307">
    <property type="entry name" value="Ribosomal_bS16"/>
</dbReference>
<protein>
    <recommendedName>
        <fullName evidence="3">Small ribosomal subunit protein bS16</fullName>
    </recommendedName>
</protein>
<dbReference type="PANTHER" id="PTHR12919">
    <property type="entry name" value="30S RIBOSOMAL PROTEIN S16"/>
    <property type="match status" value="1"/>
</dbReference>
<proteinExistence type="inferred from homology"/>
<keyword evidence="1 3" id="KW-0689">Ribosomal protein</keyword>
<dbReference type="InterPro" id="IPR023803">
    <property type="entry name" value="Ribosomal_bS16_dom_sf"/>
</dbReference>
<organism evidence="4 5">
    <name type="scientific">Candidatus Harrisonbacteria bacterium RIFCSPLOWO2_01_FULL_40_28</name>
    <dbReference type="NCBI Taxonomy" id="1798406"/>
    <lineage>
        <taxon>Bacteria</taxon>
        <taxon>Candidatus Harrisoniibacteriota</taxon>
    </lineage>
</organism>
<dbReference type="Gene3D" id="3.30.1320.10">
    <property type="match status" value="1"/>
</dbReference>
<dbReference type="Proteomes" id="UP000178517">
    <property type="component" value="Unassembled WGS sequence"/>
</dbReference>
<evidence type="ECO:0000256" key="1">
    <source>
        <dbReference type="ARBA" id="ARBA00022980"/>
    </source>
</evidence>
<dbReference type="GO" id="GO:0015935">
    <property type="term" value="C:small ribosomal subunit"/>
    <property type="evidence" value="ECO:0007669"/>
    <property type="project" value="TreeGrafter"/>
</dbReference>
<evidence type="ECO:0000256" key="3">
    <source>
        <dbReference type="HAMAP-Rule" id="MF_00385"/>
    </source>
</evidence>
<dbReference type="GO" id="GO:0005737">
    <property type="term" value="C:cytoplasm"/>
    <property type="evidence" value="ECO:0007669"/>
    <property type="project" value="UniProtKB-ARBA"/>
</dbReference>
<evidence type="ECO:0000313" key="5">
    <source>
        <dbReference type="Proteomes" id="UP000178517"/>
    </source>
</evidence>
<accession>A0A1G1ZLH3</accession>
<gene>
    <name evidence="3" type="primary">rpsP</name>
    <name evidence="4" type="ORF">A3A04_01725</name>
</gene>